<dbReference type="SUPFAM" id="SSF56935">
    <property type="entry name" value="Porins"/>
    <property type="match status" value="1"/>
</dbReference>
<dbReference type="InterPro" id="IPR007433">
    <property type="entry name" value="DUF481"/>
</dbReference>
<evidence type="ECO:0000313" key="3">
    <source>
        <dbReference type="Proteomes" id="UP000064967"/>
    </source>
</evidence>
<keyword evidence="3" id="KW-1185">Reference proteome</keyword>
<proteinExistence type="predicted"/>
<keyword evidence="1" id="KW-0732">Signal</keyword>
<sequence>MKKVRFLFLATVLAASGTATSAFAQDPSMPSETVKAQTATKGSTDVAKGGFATVVTPAEDAAKHATEASIAAGGLFTSGNARTVALTSSGKFRLRRDEHQFSAAAAANFARAGKNGESVDTTVENYQGLLRYDYFLDDDISLFLQSSARRDRFQGLDLRANVDPGLAYYFIDTKKQRLQAELGYDFQYDIRRNDARVQPTPAAAPGEPPPAPLPLLDKTQALHNVRAFLGYDNKLYKEVAFVASFEYLQNLSDFGTYRFVFDTGIKSNIAENLAIATTYTMRFENKPLPGILQADSIASVNLVYTLF</sequence>
<evidence type="ECO:0000256" key="1">
    <source>
        <dbReference type="SAM" id="SignalP"/>
    </source>
</evidence>
<protein>
    <submittedName>
        <fullName evidence="2">Peptide chain release factor RF-3</fullName>
    </submittedName>
</protein>
<evidence type="ECO:0000313" key="2">
    <source>
        <dbReference type="EMBL" id="AKU96500.1"/>
    </source>
</evidence>
<organism evidence="2 3">
    <name type="scientific">Labilithrix luteola</name>
    <dbReference type="NCBI Taxonomy" id="1391654"/>
    <lineage>
        <taxon>Bacteria</taxon>
        <taxon>Pseudomonadati</taxon>
        <taxon>Myxococcota</taxon>
        <taxon>Polyangia</taxon>
        <taxon>Polyangiales</taxon>
        <taxon>Labilitrichaceae</taxon>
        <taxon>Labilithrix</taxon>
    </lineage>
</organism>
<name>A0A0K1PSI3_9BACT</name>
<dbReference type="Pfam" id="PF04338">
    <property type="entry name" value="DUF481"/>
    <property type="match status" value="1"/>
</dbReference>
<dbReference type="EMBL" id="CP012333">
    <property type="protein sequence ID" value="AKU96500.1"/>
    <property type="molecule type" value="Genomic_DNA"/>
</dbReference>
<feature type="signal peptide" evidence="1">
    <location>
        <begin position="1"/>
        <end position="24"/>
    </location>
</feature>
<dbReference type="Proteomes" id="UP000064967">
    <property type="component" value="Chromosome"/>
</dbReference>
<feature type="chain" id="PRO_5005466182" evidence="1">
    <location>
        <begin position="25"/>
        <end position="307"/>
    </location>
</feature>
<reference evidence="2 3" key="1">
    <citation type="submission" date="2015-08" db="EMBL/GenBank/DDBJ databases">
        <authorList>
            <person name="Babu N.S."/>
            <person name="Beckwith C.J."/>
            <person name="Beseler K.G."/>
            <person name="Brison A."/>
            <person name="Carone J.V."/>
            <person name="Caskin T.P."/>
            <person name="Diamond M."/>
            <person name="Durham M.E."/>
            <person name="Foxe J.M."/>
            <person name="Go M."/>
            <person name="Henderson B.A."/>
            <person name="Jones I.B."/>
            <person name="McGettigan J.A."/>
            <person name="Micheletti S.J."/>
            <person name="Nasrallah M.E."/>
            <person name="Ortiz D."/>
            <person name="Piller C.R."/>
            <person name="Privatt S.R."/>
            <person name="Schneider S.L."/>
            <person name="Sharp S."/>
            <person name="Smith T.C."/>
            <person name="Stanton J.D."/>
            <person name="Ullery H.E."/>
            <person name="Wilson R.J."/>
            <person name="Serrano M.G."/>
            <person name="Buck G."/>
            <person name="Lee V."/>
            <person name="Wang Y."/>
            <person name="Carvalho R."/>
            <person name="Voegtly L."/>
            <person name="Shi R."/>
            <person name="Duckworth R."/>
            <person name="Johnson A."/>
            <person name="Loviza R."/>
            <person name="Walstead R."/>
            <person name="Shah Z."/>
            <person name="Kiflezghi M."/>
            <person name="Wade K."/>
            <person name="Ball S.L."/>
            <person name="Bradley K.W."/>
            <person name="Asai D.J."/>
            <person name="Bowman C.A."/>
            <person name="Russell D.A."/>
            <person name="Pope W.H."/>
            <person name="Jacobs-Sera D."/>
            <person name="Hendrix R.W."/>
            <person name="Hatfull G.F."/>
        </authorList>
    </citation>
    <scope>NUCLEOTIDE SEQUENCE [LARGE SCALE GENOMIC DNA]</scope>
    <source>
        <strain evidence="2 3">DSM 27648</strain>
    </source>
</reference>
<dbReference type="AlphaFoldDB" id="A0A0K1PSI3"/>
<accession>A0A0K1PSI3</accession>
<dbReference type="STRING" id="1391654.AKJ09_03164"/>
<dbReference type="KEGG" id="llu:AKJ09_03164"/>
<gene>
    <name evidence="2" type="ORF">AKJ09_03164</name>
</gene>
<dbReference type="RefSeq" id="WP_169927538.1">
    <property type="nucleotide sequence ID" value="NZ_CP012333.1"/>
</dbReference>